<dbReference type="GO" id="GO:0000978">
    <property type="term" value="F:RNA polymerase II cis-regulatory region sequence-specific DNA binding"/>
    <property type="evidence" value="ECO:0007669"/>
    <property type="project" value="TreeGrafter"/>
</dbReference>
<accession>A0AAD6SF25</accession>
<keyword evidence="1" id="KW-0479">Metal-binding</keyword>
<evidence type="ECO:0000256" key="1">
    <source>
        <dbReference type="ARBA" id="ARBA00022723"/>
    </source>
</evidence>
<keyword evidence="2" id="KW-0677">Repeat</keyword>
<dbReference type="SUPFAM" id="SSF57667">
    <property type="entry name" value="beta-beta-alpha zinc fingers"/>
    <property type="match status" value="1"/>
</dbReference>
<organism evidence="8 9">
    <name type="scientific">Mycena alexandri</name>
    <dbReference type="NCBI Taxonomy" id="1745969"/>
    <lineage>
        <taxon>Eukaryota</taxon>
        <taxon>Fungi</taxon>
        <taxon>Dikarya</taxon>
        <taxon>Basidiomycota</taxon>
        <taxon>Agaricomycotina</taxon>
        <taxon>Agaricomycetes</taxon>
        <taxon>Agaricomycetidae</taxon>
        <taxon>Agaricales</taxon>
        <taxon>Marasmiineae</taxon>
        <taxon>Mycenaceae</taxon>
        <taxon>Mycena</taxon>
    </lineage>
</organism>
<dbReference type="PROSITE" id="PS00028">
    <property type="entry name" value="ZINC_FINGER_C2H2_1"/>
    <property type="match status" value="2"/>
</dbReference>
<evidence type="ECO:0000313" key="8">
    <source>
        <dbReference type="EMBL" id="KAJ7024895.1"/>
    </source>
</evidence>
<proteinExistence type="predicted"/>
<evidence type="ECO:0000256" key="5">
    <source>
        <dbReference type="PROSITE-ProRule" id="PRU00042"/>
    </source>
</evidence>
<evidence type="ECO:0000313" key="9">
    <source>
        <dbReference type="Proteomes" id="UP001218188"/>
    </source>
</evidence>
<sequence length="298" mass="31767">MASTSTATSYSPPAVVLPSIHEMFPEHLMPPSSRPRTIPIPTPASIFPRSHFVPPPPLPMPHPTFSFDVLKSDPRGSSLQHIASSRPSPPHHRRQALPAVRTQPVSNAKFNSPGAHSSSGSSDGDAEMEDVDDGEDGEGGGEEGKKHVCPTCAKRFNRPSSLRIHVNTHTGATPFRCPHPSCGRAFNVNSNMRRHFRNHASPAFAGSAITPNALSSSPSSAFGSPTSPSFNSHESYSPSTSPTSPPSASWSAGSSSPTFSPPTPLSPLPHAWGPPTKGYPRPDARHGYSESDVRSERW</sequence>
<feature type="compositionally biased region" description="Polar residues" evidence="6">
    <location>
        <begin position="103"/>
        <end position="116"/>
    </location>
</feature>
<feature type="domain" description="C2H2-type" evidence="7">
    <location>
        <begin position="175"/>
        <end position="204"/>
    </location>
</feature>
<dbReference type="FunFam" id="3.30.160.60:FF:000100">
    <property type="entry name" value="Zinc finger 45-like"/>
    <property type="match status" value="1"/>
</dbReference>
<evidence type="ECO:0000259" key="7">
    <source>
        <dbReference type="PROSITE" id="PS50157"/>
    </source>
</evidence>
<dbReference type="PANTHER" id="PTHR14003:SF20">
    <property type="entry name" value="FINGER DOMAIN PROTEIN, PUTATIVE (AFU_ORTHOLOGUE AFUA_4G10380)-RELATED"/>
    <property type="match status" value="1"/>
</dbReference>
<keyword evidence="3 5" id="KW-0863">Zinc-finger</keyword>
<dbReference type="Gene3D" id="3.30.160.60">
    <property type="entry name" value="Classic Zinc Finger"/>
    <property type="match status" value="2"/>
</dbReference>
<feature type="region of interest" description="Disordered" evidence="6">
    <location>
        <begin position="64"/>
        <end position="148"/>
    </location>
</feature>
<protein>
    <recommendedName>
        <fullName evidence="7">C2H2-type domain-containing protein</fullName>
    </recommendedName>
</protein>
<dbReference type="EMBL" id="JARJCM010000162">
    <property type="protein sequence ID" value="KAJ7024895.1"/>
    <property type="molecule type" value="Genomic_DNA"/>
</dbReference>
<dbReference type="Proteomes" id="UP001218188">
    <property type="component" value="Unassembled WGS sequence"/>
</dbReference>
<gene>
    <name evidence="8" type="ORF">C8F04DRAFT_1130143</name>
</gene>
<evidence type="ECO:0000256" key="6">
    <source>
        <dbReference type="SAM" id="MobiDB-lite"/>
    </source>
</evidence>
<feature type="compositionally biased region" description="Basic and acidic residues" evidence="6">
    <location>
        <begin position="280"/>
        <end position="298"/>
    </location>
</feature>
<name>A0AAD6SF25_9AGAR</name>
<dbReference type="GO" id="GO:0005667">
    <property type="term" value="C:transcription regulator complex"/>
    <property type="evidence" value="ECO:0007669"/>
    <property type="project" value="TreeGrafter"/>
</dbReference>
<dbReference type="PROSITE" id="PS50157">
    <property type="entry name" value="ZINC_FINGER_C2H2_2"/>
    <property type="match status" value="2"/>
</dbReference>
<feature type="compositionally biased region" description="Acidic residues" evidence="6">
    <location>
        <begin position="124"/>
        <end position="141"/>
    </location>
</feature>
<feature type="domain" description="C2H2-type" evidence="7">
    <location>
        <begin position="147"/>
        <end position="174"/>
    </location>
</feature>
<keyword evidence="9" id="KW-1185">Reference proteome</keyword>
<dbReference type="SMART" id="SM00355">
    <property type="entry name" value="ZnF_C2H2"/>
    <property type="match status" value="2"/>
</dbReference>
<comment type="caution">
    <text evidence="8">The sequence shown here is derived from an EMBL/GenBank/DDBJ whole genome shotgun (WGS) entry which is preliminary data.</text>
</comment>
<evidence type="ECO:0000256" key="4">
    <source>
        <dbReference type="ARBA" id="ARBA00022833"/>
    </source>
</evidence>
<dbReference type="GO" id="GO:0000981">
    <property type="term" value="F:DNA-binding transcription factor activity, RNA polymerase II-specific"/>
    <property type="evidence" value="ECO:0007669"/>
    <property type="project" value="TreeGrafter"/>
</dbReference>
<dbReference type="InterPro" id="IPR013087">
    <property type="entry name" value="Znf_C2H2_type"/>
</dbReference>
<feature type="compositionally biased region" description="Low complexity" evidence="6">
    <location>
        <begin position="215"/>
        <end position="258"/>
    </location>
</feature>
<evidence type="ECO:0000256" key="2">
    <source>
        <dbReference type="ARBA" id="ARBA00022737"/>
    </source>
</evidence>
<dbReference type="Pfam" id="PF00096">
    <property type="entry name" value="zf-C2H2"/>
    <property type="match status" value="2"/>
</dbReference>
<feature type="compositionally biased region" description="Polar residues" evidence="6">
    <location>
        <begin position="75"/>
        <end position="86"/>
    </location>
</feature>
<evidence type="ECO:0000256" key="3">
    <source>
        <dbReference type="ARBA" id="ARBA00022771"/>
    </source>
</evidence>
<dbReference type="GO" id="GO:0008270">
    <property type="term" value="F:zinc ion binding"/>
    <property type="evidence" value="ECO:0007669"/>
    <property type="project" value="UniProtKB-KW"/>
</dbReference>
<dbReference type="AlphaFoldDB" id="A0AAD6SF25"/>
<dbReference type="PANTHER" id="PTHR14003">
    <property type="entry name" value="TRANSCRIPTIONAL REPRESSOR PROTEIN YY"/>
    <property type="match status" value="1"/>
</dbReference>
<feature type="region of interest" description="Disordered" evidence="6">
    <location>
        <begin position="213"/>
        <end position="298"/>
    </location>
</feature>
<dbReference type="GO" id="GO:0000785">
    <property type="term" value="C:chromatin"/>
    <property type="evidence" value="ECO:0007669"/>
    <property type="project" value="TreeGrafter"/>
</dbReference>
<reference evidence="8" key="1">
    <citation type="submission" date="2023-03" db="EMBL/GenBank/DDBJ databases">
        <title>Massive genome expansion in bonnet fungi (Mycena s.s.) driven by repeated elements and novel gene families across ecological guilds.</title>
        <authorList>
            <consortium name="Lawrence Berkeley National Laboratory"/>
            <person name="Harder C.B."/>
            <person name="Miyauchi S."/>
            <person name="Viragh M."/>
            <person name="Kuo A."/>
            <person name="Thoen E."/>
            <person name="Andreopoulos B."/>
            <person name="Lu D."/>
            <person name="Skrede I."/>
            <person name="Drula E."/>
            <person name="Henrissat B."/>
            <person name="Morin E."/>
            <person name="Kohler A."/>
            <person name="Barry K."/>
            <person name="LaButti K."/>
            <person name="Morin E."/>
            <person name="Salamov A."/>
            <person name="Lipzen A."/>
            <person name="Mereny Z."/>
            <person name="Hegedus B."/>
            <person name="Baldrian P."/>
            <person name="Stursova M."/>
            <person name="Weitz H."/>
            <person name="Taylor A."/>
            <person name="Grigoriev I.V."/>
            <person name="Nagy L.G."/>
            <person name="Martin F."/>
            <person name="Kauserud H."/>
        </authorList>
    </citation>
    <scope>NUCLEOTIDE SEQUENCE</scope>
    <source>
        <strain evidence="8">CBHHK200</strain>
    </source>
</reference>
<dbReference type="InterPro" id="IPR036236">
    <property type="entry name" value="Znf_C2H2_sf"/>
</dbReference>
<keyword evidence="4" id="KW-0862">Zinc</keyword>
<dbReference type="GO" id="GO:0031519">
    <property type="term" value="C:PcG protein complex"/>
    <property type="evidence" value="ECO:0007669"/>
    <property type="project" value="TreeGrafter"/>
</dbReference>